<feature type="transmembrane region" description="Helical" evidence="6">
    <location>
        <begin position="74"/>
        <end position="92"/>
    </location>
</feature>
<evidence type="ECO:0000313" key="8">
    <source>
        <dbReference type="EMBL" id="PKY40367.1"/>
    </source>
</evidence>
<dbReference type="Pfam" id="PF01545">
    <property type="entry name" value="Cation_efflux"/>
    <property type="match status" value="1"/>
</dbReference>
<dbReference type="InterPro" id="IPR058533">
    <property type="entry name" value="Cation_efflux_TM"/>
</dbReference>
<dbReference type="SUPFAM" id="SSF161111">
    <property type="entry name" value="Cation efflux protein transmembrane domain-like"/>
    <property type="match status" value="1"/>
</dbReference>
<keyword evidence="4 6" id="KW-1133">Transmembrane helix</keyword>
<evidence type="ECO:0000259" key="7">
    <source>
        <dbReference type="Pfam" id="PF01545"/>
    </source>
</evidence>
<feature type="transmembrane region" description="Helical" evidence="6">
    <location>
        <begin position="12"/>
        <end position="37"/>
    </location>
</feature>
<dbReference type="VEuPathDB" id="FungiDB:RhiirFUN_000631"/>
<reference evidence="8 9" key="1">
    <citation type="submission" date="2015-10" db="EMBL/GenBank/DDBJ databases">
        <title>Genome analyses suggest a sexual origin of heterokaryosis in a supposedly ancient asexual fungus.</title>
        <authorList>
            <person name="Ropars J."/>
            <person name="Sedzielewska K."/>
            <person name="Noel J."/>
            <person name="Charron P."/>
            <person name="Farinelli L."/>
            <person name="Marton T."/>
            <person name="Kruger M."/>
            <person name="Pelin A."/>
            <person name="Brachmann A."/>
            <person name="Corradi N."/>
        </authorList>
    </citation>
    <scope>NUCLEOTIDE SEQUENCE [LARGE SCALE GENOMIC DNA]</scope>
    <source>
        <strain evidence="8 9">A4</strain>
    </source>
</reference>
<dbReference type="InterPro" id="IPR050681">
    <property type="entry name" value="CDF/SLC30A"/>
</dbReference>
<gene>
    <name evidence="8" type="ORF">RhiirA4_313520</name>
</gene>
<dbReference type="Gene3D" id="1.20.1510.10">
    <property type="entry name" value="Cation efflux protein transmembrane domain"/>
    <property type="match status" value="1"/>
</dbReference>
<accession>A0A2I1G156</accession>
<keyword evidence="3" id="KW-0862">Zinc</keyword>
<keyword evidence="3" id="KW-0406">Ion transport</keyword>
<keyword evidence="5 6" id="KW-0472">Membrane</keyword>
<proteinExistence type="predicted"/>
<comment type="subcellular location">
    <subcellularLocation>
        <location evidence="1">Membrane</location>
        <topology evidence="1">Multi-pass membrane protein</topology>
    </subcellularLocation>
</comment>
<feature type="domain" description="Cation efflux protein transmembrane" evidence="7">
    <location>
        <begin position="12"/>
        <end position="204"/>
    </location>
</feature>
<dbReference type="InterPro" id="IPR002524">
    <property type="entry name" value="Cation_efflux"/>
</dbReference>
<evidence type="ECO:0000256" key="6">
    <source>
        <dbReference type="SAM" id="Phobius"/>
    </source>
</evidence>
<feature type="transmembrane region" description="Helical" evidence="6">
    <location>
        <begin position="150"/>
        <end position="169"/>
    </location>
</feature>
<dbReference type="VEuPathDB" id="FungiDB:RhiirA1_423576"/>
<dbReference type="VEuPathDB" id="FungiDB:FUN_020517"/>
<dbReference type="PANTHER" id="PTHR11562">
    <property type="entry name" value="CATION EFFLUX PROTEIN/ ZINC TRANSPORTER"/>
    <property type="match status" value="1"/>
</dbReference>
<dbReference type="GO" id="GO:0005385">
    <property type="term" value="F:zinc ion transmembrane transporter activity"/>
    <property type="evidence" value="ECO:0007669"/>
    <property type="project" value="TreeGrafter"/>
</dbReference>
<name>A0A2I1G156_9GLOM</name>
<feature type="transmembrane region" description="Helical" evidence="6">
    <location>
        <begin position="175"/>
        <end position="196"/>
    </location>
</feature>
<evidence type="ECO:0000256" key="3">
    <source>
        <dbReference type="ARBA" id="ARBA00022906"/>
    </source>
</evidence>
<dbReference type="NCBIfam" id="TIGR01297">
    <property type="entry name" value="CDF"/>
    <property type="match status" value="1"/>
</dbReference>
<evidence type="ECO:0000256" key="4">
    <source>
        <dbReference type="ARBA" id="ARBA00022989"/>
    </source>
</evidence>
<dbReference type="Proteomes" id="UP000234323">
    <property type="component" value="Unassembled WGS sequence"/>
</dbReference>
<evidence type="ECO:0000256" key="5">
    <source>
        <dbReference type="ARBA" id="ARBA00023136"/>
    </source>
</evidence>
<evidence type="ECO:0000256" key="2">
    <source>
        <dbReference type="ARBA" id="ARBA00022692"/>
    </source>
</evidence>
<keyword evidence="9" id="KW-1185">Reference proteome</keyword>
<dbReference type="EMBL" id="LLXI01000097">
    <property type="protein sequence ID" value="PKY40367.1"/>
    <property type="molecule type" value="Genomic_DNA"/>
</dbReference>
<dbReference type="InterPro" id="IPR027469">
    <property type="entry name" value="Cation_efflux_TMD_sf"/>
</dbReference>
<dbReference type="GO" id="GO:0005886">
    <property type="term" value="C:plasma membrane"/>
    <property type="evidence" value="ECO:0007669"/>
    <property type="project" value="TreeGrafter"/>
</dbReference>
<dbReference type="GO" id="GO:0030003">
    <property type="term" value="P:intracellular monoatomic cation homeostasis"/>
    <property type="evidence" value="ECO:0007669"/>
    <property type="project" value="UniProtKB-ARBA"/>
</dbReference>
<dbReference type="AlphaFoldDB" id="A0A2I1G156"/>
<evidence type="ECO:0000256" key="1">
    <source>
        <dbReference type="ARBA" id="ARBA00004141"/>
    </source>
</evidence>
<organism evidence="8 9">
    <name type="scientific">Rhizophagus irregularis</name>
    <dbReference type="NCBI Taxonomy" id="588596"/>
    <lineage>
        <taxon>Eukaryota</taxon>
        <taxon>Fungi</taxon>
        <taxon>Fungi incertae sedis</taxon>
        <taxon>Mucoromycota</taxon>
        <taxon>Glomeromycotina</taxon>
        <taxon>Glomeromycetes</taxon>
        <taxon>Glomerales</taxon>
        <taxon>Glomeraceae</taxon>
        <taxon>Rhizophagus</taxon>
    </lineage>
</organism>
<dbReference type="PANTHER" id="PTHR11562:SF17">
    <property type="entry name" value="RE54080P-RELATED"/>
    <property type="match status" value="1"/>
</dbReference>
<sequence>MDRTSKRYASKLWIAIVISLLFFVIELIGGFIAGSLALLSDSFHLLSDVVSFAISLLSIYLARRPATKSLSYGYHRAEILVALVSIFLIWGLTGYLCYEAYDRIQHPIDVDGKTMCFVASIGVAVNIVHSHSHGSDHGNSVNVRAALLHVLGDFLSSLGVLISSIVIMLDDSKTWVDPLCTFFFSALVMATTFGILRSGIRVLMEATPSHIDVHSVRKDLKGIEGVKNIHELHSNYP</sequence>
<dbReference type="GO" id="GO:0098771">
    <property type="term" value="P:inorganic ion homeostasis"/>
    <property type="evidence" value="ECO:0007669"/>
    <property type="project" value="UniProtKB-ARBA"/>
</dbReference>
<protein>
    <submittedName>
        <fullName evidence="8">Cation efflux protein</fullName>
    </submittedName>
</protein>
<keyword evidence="2 6" id="KW-0812">Transmembrane</keyword>
<keyword evidence="3" id="KW-0864">Zinc transport</keyword>
<evidence type="ECO:0000313" key="9">
    <source>
        <dbReference type="Proteomes" id="UP000234323"/>
    </source>
</evidence>
<keyword evidence="3" id="KW-0813">Transport</keyword>
<comment type="caution">
    <text evidence="8">The sequence shown here is derived from an EMBL/GenBank/DDBJ whole genome shotgun (WGS) entry which is preliminary data.</text>
</comment>